<gene>
    <name evidence="4" type="primary">pqqD</name>
    <name evidence="5" type="ORF">BDD21_4652</name>
</gene>
<organism evidence="5 6">
    <name type="scientific">Thiocapsa rosea</name>
    <dbReference type="NCBI Taxonomy" id="69360"/>
    <lineage>
        <taxon>Bacteria</taxon>
        <taxon>Pseudomonadati</taxon>
        <taxon>Pseudomonadota</taxon>
        <taxon>Gammaproteobacteria</taxon>
        <taxon>Chromatiales</taxon>
        <taxon>Chromatiaceae</taxon>
        <taxon>Thiocapsa</taxon>
    </lineage>
</organism>
<accession>A0A495VFA8</accession>
<dbReference type="OrthoDB" id="7356791at2"/>
<comment type="pathway">
    <text evidence="1 4">Cofactor biosynthesis; pyrroloquinoline quinone biosynthesis.</text>
</comment>
<protein>
    <recommendedName>
        <fullName evidence="4">PqqA binding protein</fullName>
    </recommendedName>
    <alternativeName>
        <fullName evidence="4">Coenzyme PQQ synthesis protein D</fullName>
    </alternativeName>
    <alternativeName>
        <fullName evidence="4">Pyrroloquinoline quinone biosynthesis protein D</fullName>
    </alternativeName>
</protein>
<comment type="caution">
    <text evidence="5">The sequence shown here is derived from an EMBL/GenBank/DDBJ whole genome shotgun (WGS) entry which is preliminary data.</text>
</comment>
<reference evidence="5 6" key="1">
    <citation type="submission" date="2018-10" db="EMBL/GenBank/DDBJ databases">
        <title>Genomic Encyclopedia of Archaeal and Bacterial Type Strains, Phase II (KMG-II): from individual species to whole genera.</title>
        <authorList>
            <person name="Goeker M."/>
        </authorList>
    </citation>
    <scope>NUCLEOTIDE SEQUENCE [LARGE SCALE GENOMIC DNA]</scope>
    <source>
        <strain evidence="5 6">DSM 235</strain>
    </source>
</reference>
<dbReference type="GO" id="GO:0048038">
    <property type="term" value="F:quinone binding"/>
    <property type="evidence" value="ECO:0007669"/>
    <property type="project" value="InterPro"/>
</dbReference>
<dbReference type="AlphaFoldDB" id="A0A495VFA8"/>
<proteinExistence type="inferred from homology"/>
<evidence type="ECO:0000256" key="1">
    <source>
        <dbReference type="ARBA" id="ARBA00004886"/>
    </source>
</evidence>
<dbReference type="InterPro" id="IPR041881">
    <property type="entry name" value="PqqD_sf"/>
</dbReference>
<dbReference type="NCBIfam" id="TIGR03859">
    <property type="entry name" value="PQQ_PqqD"/>
    <property type="match status" value="1"/>
</dbReference>
<dbReference type="EMBL" id="RBXL01000001">
    <property type="protein sequence ID" value="RKT47097.1"/>
    <property type="molecule type" value="Genomic_DNA"/>
</dbReference>
<dbReference type="Proteomes" id="UP000274556">
    <property type="component" value="Unassembled WGS sequence"/>
</dbReference>
<dbReference type="UniPathway" id="UPA00539"/>
<evidence type="ECO:0000256" key="3">
    <source>
        <dbReference type="ARBA" id="ARBA00022905"/>
    </source>
</evidence>
<dbReference type="RefSeq" id="WP_120799115.1">
    <property type="nucleotide sequence ID" value="NZ_RBXL01000001.1"/>
</dbReference>
<dbReference type="Pfam" id="PF05402">
    <property type="entry name" value="PqqD"/>
    <property type="match status" value="1"/>
</dbReference>
<dbReference type="NCBIfam" id="NF002535">
    <property type="entry name" value="PRK02079.1"/>
    <property type="match status" value="1"/>
</dbReference>
<evidence type="ECO:0000256" key="2">
    <source>
        <dbReference type="ARBA" id="ARBA00011741"/>
    </source>
</evidence>
<sequence length="95" mass="10757">MSTALDADAVPRIMPMFRLQWEEAQGCHVLLYPEGMVRLNGPAGEILKRCDGTRTVAQIIDDLCVWFPGVESLPDDVYTFLRVAHENQWIKPRSA</sequence>
<dbReference type="GO" id="GO:0018189">
    <property type="term" value="P:pyrroloquinoline quinone biosynthetic process"/>
    <property type="evidence" value="ECO:0007669"/>
    <property type="project" value="UniProtKB-UniRule"/>
</dbReference>
<dbReference type="InterPro" id="IPR008792">
    <property type="entry name" value="PQQD"/>
</dbReference>
<keyword evidence="6" id="KW-1185">Reference proteome</keyword>
<evidence type="ECO:0000313" key="5">
    <source>
        <dbReference type="EMBL" id="RKT47097.1"/>
    </source>
</evidence>
<dbReference type="HAMAP" id="MF_00655">
    <property type="entry name" value="PQQ_syn_PqqD"/>
    <property type="match status" value="1"/>
</dbReference>
<dbReference type="Gene3D" id="1.10.10.1150">
    <property type="entry name" value="Coenzyme PQQ synthesis protein D (PqqD)"/>
    <property type="match status" value="1"/>
</dbReference>
<keyword evidence="3 4" id="KW-0884">PQQ biosynthesis</keyword>
<comment type="similarity">
    <text evidence="4">Belongs to the PqqD family.</text>
</comment>
<evidence type="ECO:0000256" key="4">
    <source>
        <dbReference type="HAMAP-Rule" id="MF_00655"/>
    </source>
</evidence>
<comment type="function">
    <text evidence="4">Functions as a PqqA binding protein and presents PqqA to PqqE, in the pyrroloquinoline quinone (PQQ) biosynthetic pathway.</text>
</comment>
<name>A0A495VFA8_9GAMM</name>
<dbReference type="InterPro" id="IPR022479">
    <property type="entry name" value="PqqD_bac"/>
</dbReference>
<evidence type="ECO:0000313" key="6">
    <source>
        <dbReference type="Proteomes" id="UP000274556"/>
    </source>
</evidence>
<comment type="subunit">
    <text evidence="2 4">Monomer. Interacts with PqqE.</text>
</comment>